<dbReference type="GO" id="GO:0005829">
    <property type="term" value="C:cytosol"/>
    <property type="evidence" value="ECO:0007669"/>
    <property type="project" value="UniProtKB-SubCell"/>
</dbReference>
<dbReference type="FunFam" id="3.40.140.20:FF:000003">
    <property type="entry name" value="Bifunctional purine biosynthesis protein"/>
    <property type="match status" value="1"/>
</dbReference>
<dbReference type="NCBIfam" id="NF005492">
    <property type="entry name" value="PRK07106.1"/>
    <property type="match status" value="1"/>
</dbReference>
<dbReference type="NCBIfam" id="TIGR00355">
    <property type="entry name" value="purH"/>
    <property type="match status" value="1"/>
</dbReference>
<dbReference type="Gene3D" id="1.10.287.440">
    <property type="match status" value="1"/>
</dbReference>
<feature type="domain" description="MGS-like" evidence="13">
    <location>
        <begin position="7"/>
        <end position="155"/>
    </location>
</feature>
<comment type="similarity">
    <text evidence="4">Belongs to the PurH family.</text>
</comment>
<evidence type="ECO:0000313" key="14">
    <source>
        <dbReference type="EMBL" id="TVY89587.1"/>
    </source>
</evidence>
<evidence type="ECO:0000256" key="2">
    <source>
        <dbReference type="ARBA" id="ARBA00004844"/>
    </source>
</evidence>
<evidence type="ECO:0000256" key="4">
    <source>
        <dbReference type="ARBA" id="ARBA00007667"/>
    </source>
</evidence>
<reference evidence="14 15" key="1">
    <citation type="submission" date="2018-05" db="EMBL/GenBank/DDBJ databases">
        <title>Genome sequencing and assembly of the regulated plant pathogen Lachnellula willkommii and related sister species for the development of diagnostic species identification markers.</title>
        <authorList>
            <person name="Giroux E."/>
            <person name="Bilodeau G."/>
        </authorList>
    </citation>
    <scope>NUCLEOTIDE SEQUENCE [LARGE SCALE GENOMIC DNA]</scope>
    <source>
        <strain evidence="14 15">CBS 172.35</strain>
    </source>
</reference>
<evidence type="ECO:0000256" key="12">
    <source>
        <dbReference type="ARBA" id="ARBA00054363"/>
    </source>
</evidence>
<dbReference type="SUPFAM" id="SSF52335">
    <property type="entry name" value="Methylglyoxal synthase-like"/>
    <property type="match status" value="1"/>
</dbReference>
<dbReference type="Gene3D" id="3.40.140.20">
    <property type="match status" value="2"/>
</dbReference>
<keyword evidence="6" id="KW-0808">Transferase</keyword>
<comment type="caution">
    <text evidence="14">The sequence shown here is derived from an EMBL/GenBank/DDBJ whole genome shotgun (WGS) entry which is preliminary data.</text>
</comment>
<dbReference type="CDD" id="cd01421">
    <property type="entry name" value="IMPCH"/>
    <property type="match status" value="1"/>
</dbReference>
<dbReference type="Pfam" id="PF02142">
    <property type="entry name" value="MGS"/>
    <property type="match status" value="1"/>
</dbReference>
<evidence type="ECO:0000259" key="13">
    <source>
        <dbReference type="PROSITE" id="PS51855"/>
    </source>
</evidence>
<organism evidence="14 15">
    <name type="scientific">Lachnellula willkommii</name>
    <dbReference type="NCBI Taxonomy" id="215461"/>
    <lineage>
        <taxon>Eukaryota</taxon>
        <taxon>Fungi</taxon>
        <taxon>Dikarya</taxon>
        <taxon>Ascomycota</taxon>
        <taxon>Pezizomycotina</taxon>
        <taxon>Leotiomycetes</taxon>
        <taxon>Helotiales</taxon>
        <taxon>Lachnaceae</taxon>
        <taxon>Lachnellula</taxon>
    </lineage>
</organism>
<keyword evidence="9" id="KW-0511">Multifunctional enzyme</keyword>
<dbReference type="FunFam" id="3.40.50.1380:FF:000003">
    <property type="entry name" value="Bifunctional purine biosynthesis protein"/>
    <property type="match status" value="1"/>
</dbReference>
<feature type="non-terminal residue" evidence="14">
    <location>
        <position position="1"/>
    </location>
</feature>
<dbReference type="InterPro" id="IPR002695">
    <property type="entry name" value="PurH-like"/>
</dbReference>
<evidence type="ECO:0000256" key="11">
    <source>
        <dbReference type="ARBA" id="ARBA00050687"/>
    </source>
</evidence>
<evidence type="ECO:0000313" key="15">
    <source>
        <dbReference type="Proteomes" id="UP000315522"/>
    </source>
</evidence>
<comment type="function">
    <text evidence="12">Bifunctional enzyme that catalyzes the last two steps of purine biosynthesis. Acts as a transformylase that incorporates a formyl group to the AMP analog AICAR (5-amino-1-(5-phospho-beta-D-ribosyl)imidazole-4-carboxamide) to produce the intermediate formyl-AICAR (FAICAR). Also catalyzes the cyclization of FAICAR to IMP.</text>
</comment>
<evidence type="ECO:0000256" key="3">
    <source>
        <dbReference type="ARBA" id="ARBA00004954"/>
    </source>
</evidence>
<dbReference type="InterPro" id="IPR036914">
    <property type="entry name" value="MGS-like_dom_sf"/>
</dbReference>
<dbReference type="Pfam" id="PF01808">
    <property type="entry name" value="AICARFT_IMPCHas"/>
    <property type="match status" value="1"/>
</dbReference>
<dbReference type="InterPro" id="IPR024050">
    <property type="entry name" value="AICAR_Tfase_insert_dom_sf"/>
</dbReference>
<evidence type="ECO:0000256" key="5">
    <source>
        <dbReference type="ARBA" id="ARBA00022490"/>
    </source>
</evidence>
<dbReference type="PANTHER" id="PTHR11692">
    <property type="entry name" value="BIFUNCTIONAL PURINE BIOSYNTHESIS PROTEIN PURH"/>
    <property type="match status" value="1"/>
</dbReference>
<dbReference type="PROSITE" id="PS51855">
    <property type="entry name" value="MGS"/>
    <property type="match status" value="1"/>
</dbReference>
<comment type="catalytic activity">
    <reaction evidence="11">
        <text>IMP + H2O = 5-formamido-1-(5-phospho-D-ribosyl)imidazole-4-carboxamide</text>
        <dbReference type="Rhea" id="RHEA:18445"/>
        <dbReference type="ChEBI" id="CHEBI:15377"/>
        <dbReference type="ChEBI" id="CHEBI:58053"/>
        <dbReference type="ChEBI" id="CHEBI:58467"/>
        <dbReference type="EC" id="3.5.4.10"/>
    </reaction>
</comment>
<keyword evidence="8" id="KW-0378">Hydrolase</keyword>
<comment type="subcellular location">
    <subcellularLocation>
        <location evidence="1">Cytoplasm</location>
        <location evidence="1">Cytosol</location>
    </subcellularLocation>
</comment>
<keyword evidence="15" id="KW-1185">Reference proteome</keyword>
<gene>
    <name evidence="14" type="primary">ADE17</name>
    <name evidence="14" type="ORF">LAWI1_G003842</name>
</gene>
<dbReference type="SUPFAM" id="SSF53927">
    <property type="entry name" value="Cytidine deaminase-like"/>
    <property type="match status" value="1"/>
</dbReference>
<protein>
    <submittedName>
        <fullName evidence="14">Bifunctional purine biosynthesis protein</fullName>
    </submittedName>
</protein>
<dbReference type="UniPathway" id="UPA00074">
    <property type="reaction ID" value="UER00133"/>
</dbReference>
<evidence type="ECO:0000256" key="7">
    <source>
        <dbReference type="ARBA" id="ARBA00022755"/>
    </source>
</evidence>
<dbReference type="PANTHER" id="PTHR11692:SF0">
    <property type="entry name" value="BIFUNCTIONAL PURINE BIOSYNTHESIS PROTEIN ATIC"/>
    <property type="match status" value="1"/>
</dbReference>
<dbReference type="PIRSF" id="PIRSF000414">
    <property type="entry name" value="AICARFT_IMPCHas"/>
    <property type="match status" value="1"/>
</dbReference>
<evidence type="ECO:0000256" key="1">
    <source>
        <dbReference type="ARBA" id="ARBA00004514"/>
    </source>
</evidence>
<comment type="pathway">
    <text evidence="2">Purine metabolism; IMP biosynthesis via de novo pathway; IMP from 5-formamido-1-(5-phospho-D-ribosyl)imidazole-4-carboxamide: step 1/1.</text>
</comment>
<dbReference type="FunFam" id="1.10.287.440:FF:000001">
    <property type="entry name" value="Bifunctional purine biosynthesis protein PURH"/>
    <property type="match status" value="1"/>
</dbReference>
<dbReference type="SMART" id="SM00798">
    <property type="entry name" value="AICARFT_IMPCHas"/>
    <property type="match status" value="1"/>
</dbReference>
<keyword evidence="5" id="KW-0963">Cytoplasm</keyword>
<keyword evidence="7" id="KW-0658">Purine biosynthesis</keyword>
<dbReference type="InterPro" id="IPR016193">
    <property type="entry name" value="Cytidine_deaminase-like"/>
</dbReference>
<dbReference type="AlphaFoldDB" id="A0A559M9E9"/>
<dbReference type="GO" id="GO:0006189">
    <property type="term" value="P:'de novo' IMP biosynthetic process"/>
    <property type="evidence" value="ECO:0007669"/>
    <property type="project" value="UniProtKB-UniPathway"/>
</dbReference>
<comment type="catalytic activity">
    <reaction evidence="10">
        <text>(6R)-10-formyltetrahydrofolate + 5-amino-1-(5-phospho-beta-D-ribosyl)imidazole-4-carboxamide = 5-formamido-1-(5-phospho-D-ribosyl)imidazole-4-carboxamide + (6S)-5,6,7,8-tetrahydrofolate</text>
        <dbReference type="Rhea" id="RHEA:22192"/>
        <dbReference type="ChEBI" id="CHEBI:57453"/>
        <dbReference type="ChEBI" id="CHEBI:58467"/>
        <dbReference type="ChEBI" id="CHEBI:58475"/>
        <dbReference type="ChEBI" id="CHEBI:195366"/>
        <dbReference type="EC" id="2.1.2.3"/>
    </reaction>
</comment>
<evidence type="ECO:0000256" key="8">
    <source>
        <dbReference type="ARBA" id="ARBA00022801"/>
    </source>
</evidence>
<dbReference type="InterPro" id="IPR011607">
    <property type="entry name" value="MGS-like_dom"/>
</dbReference>
<dbReference type="GO" id="GO:0004643">
    <property type="term" value="F:phosphoribosylaminoimidazolecarboxamide formyltransferase activity"/>
    <property type="evidence" value="ECO:0007669"/>
    <property type="project" value="UniProtKB-EC"/>
</dbReference>
<dbReference type="Gene3D" id="3.40.50.1380">
    <property type="entry name" value="Methylglyoxal synthase-like domain"/>
    <property type="match status" value="1"/>
</dbReference>
<evidence type="ECO:0000256" key="10">
    <source>
        <dbReference type="ARBA" id="ARBA00050488"/>
    </source>
</evidence>
<dbReference type="SMART" id="SM00851">
    <property type="entry name" value="MGS"/>
    <property type="match status" value="1"/>
</dbReference>
<dbReference type="GO" id="GO:0003937">
    <property type="term" value="F:IMP cyclohydrolase activity"/>
    <property type="evidence" value="ECO:0007669"/>
    <property type="project" value="UniProtKB-EC"/>
</dbReference>
<evidence type="ECO:0000256" key="6">
    <source>
        <dbReference type="ARBA" id="ARBA00022679"/>
    </source>
</evidence>
<dbReference type="InterPro" id="IPR024051">
    <property type="entry name" value="AICAR_Tfase_dup_dom_sf"/>
</dbReference>
<dbReference type="EMBL" id="QGML01001183">
    <property type="protein sequence ID" value="TVY89587.1"/>
    <property type="molecule type" value="Genomic_DNA"/>
</dbReference>
<comment type="pathway">
    <text evidence="3">Purine metabolism; IMP biosynthesis via de novo pathway; 5-formamido-1-(5-phospho-D-ribosyl)imidazole-4-carboxamide from 5-amino-1-(5-phospho-D-ribosyl)imidazole-4-carboxamide (10-formyl THF route): step 1/1.</text>
</comment>
<accession>A0A559M9E9</accession>
<proteinExistence type="inferred from homology"/>
<evidence type="ECO:0000256" key="9">
    <source>
        <dbReference type="ARBA" id="ARBA00023268"/>
    </source>
</evidence>
<dbReference type="Proteomes" id="UP000315522">
    <property type="component" value="Unassembled WGS sequence"/>
</dbReference>
<name>A0A559M9E9_9HELO</name>
<sequence length="603" mass="65741">SSIETACKMSANQKTAIISVYDKLGLLDLAKGLIKHNVRLLASGGTAKMMRESGFDVEDISAITHAPEMLAGRVKTLHPAVHAGILARDLASDEKDLAEQNINKVDYVICNLYPFKDTVAKINVTIPEAVEEIDVGGVTLIRAAAKNHTRVTILSDPADYPEFLQELENGEVSDRSRNLYALKAFEHTADYDKSISEFFRKKYAGDGLQQLALRYGANPHQKPAAAFVEQGSLPFKALNGAPGYINLLDALNGWALVKELKTALGHPAAASFKHVSPAGAAIGVPLSEDERKVYMVDDIEGLESSPLAQAYARARGADRMSSFGDMIALSDVVDVPTAKIISREVSDGVIAAGYEDAALEILKKKKGGKYLVLQMDPEYEPAGPESRTVYGVTLTQHRNDVQISPKSFTSIITPKESGPLPDSANRDLTVATISLKYTQSNSVCYALNGQIIGLGAGQQSRIHCTRLAGDKADNWWLRFNPRVLGIKWKKGTKRPDKSNAIDLLVSGQLPKDGPERDGYEAFFDEVPQPFTEEERNEWLGKLSEVAVSSDAFFPFIDNVYRAGRSGAKYIAAPSGSQNDKAVFETAEKLGITFVEQSIRLFHH</sequence>